<evidence type="ECO:0000313" key="3">
    <source>
        <dbReference type="Proteomes" id="UP001648503"/>
    </source>
</evidence>
<dbReference type="EMBL" id="JAFCIX010000116">
    <property type="protein sequence ID" value="KAH6598174.1"/>
    <property type="molecule type" value="Genomic_DNA"/>
</dbReference>
<evidence type="ECO:0000313" key="2">
    <source>
        <dbReference type="EMBL" id="KAH6598174.1"/>
    </source>
</evidence>
<gene>
    <name evidence="2" type="ORF">BASA50_004055</name>
</gene>
<name>A0ABQ8FHC5_9FUNG</name>
<accession>A0ABQ8FHC5</accession>
<feature type="region of interest" description="Disordered" evidence="1">
    <location>
        <begin position="81"/>
        <end position="116"/>
    </location>
</feature>
<dbReference type="Proteomes" id="UP001648503">
    <property type="component" value="Unassembled WGS sequence"/>
</dbReference>
<proteinExistence type="predicted"/>
<comment type="caution">
    <text evidence="2">The sequence shown here is derived from an EMBL/GenBank/DDBJ whole genome shotgun (WGS) entry which is preliminary data.</text>
</comment>
<evidence type="ECO:0000256" key="1">
    <source>
        <dbReference type="SAM" id="MobiDB-lite"/>
    </source>
</evidence>
<protein>
    <recommendedName>
        <fullName evidence="4">C2H2-type domain-containing protein</fullName>
    </recommendedName>
</protein>
<organism evidence="2 3">
    <name type="scientific">Batrachochytrium salamandrivorans</name>
    <dbReference type="NCBI Taxonomy" id="1357716"/>
    <lineage>
        <taxon>Eukaryota</taxon>
        <taxon>Fungi</taxon>
        <taxon>Fungi incertae sedis</taxon>
        <taxon>Chytridiomycota</taxon>
        <taxon>Chytridiomycota incertae sedis</taxon>
        <taxon>Chytridiomycetes</taxon>
        <taxon>Rhizophydiales</taxon>
        <taxon>Rhizophydiales incertae sedis</taxon>
        <taxon>Batrachochytrium</taxon>
    </lineage>
</organism>
<keyword evidence="3" id="KW-1185">Reference proteome</keyword>
<feature type="compositionally biased region" description="Polar residues" evidence="1">
    <location>
        <begin position="89"/>
        <end position="116"/>
    </location>
</feature>
<evidence type="ECO:0008006" key="4">
    <source>
        <dbReference type="Google" id="ProtNLM"/>
    </source>
</evidence>
<reference evidence="2 3" key="1">
    <citation type="submission" date="2021-02" db="EMBL/GenBank/DDBJ databases">
        <title>Variation within the Batrachochytrium salamandrivorans European outbreak.</title>
        <authorList>
            <person name="Kelly M."/>
            <person name="Pasmans F."/>
            <person name="Shea T.P."/>
            <person name="Munoz J.F."/>
            <person name="Carranza S."/>
            <person name="Cuomo C.A."/>
            <person name="Martel A."/>
        </authorList>
    </citation>
    <scope>NUCLEOTIDE SEQUENCE [LARGE SCALE GENOMIC DNA]</scope>
    <source>
        <strain evidence="2 3">AMFP18/2</strain>
    </source>
</reference>
<sequence>MAKEKPQRLRTCPLCHKEFAAKTVSNHRSQLVCIRRRQIHSADVECWRQDFENDPTMLDKLLRLYNKQQLALAEEDRQCGQTIPKPLTPMSTGARTLESQSALEKTTEQPSEPLLPSTSSIIRSAMPKPYTIASLPITDDYFDRAHMGQGASSIFSDHSMGHLTRNSRDNQSNVDLPHDHSYNYSVPQRWNTHIQGDFRMDLVEGPSNDLSWYSVQHAMRPISTQLPLLPPLHYPNQKPLHPHLGGFCDDFQLGHRPVLAAPMNHLGPPLVPPSSIHPMLQPIGHMNFDGFSTAVPRDRLNSFIYDHQRSNNSNRDM</sequence>